<comment type="caution">
    <text evidence="1">The sequence shown here is derived from an EMBL/GenBank/DDBJ whole genome shotgun (WGS) entry which is preliminary data.</text>
</comment>
<organism evidence="1 2">
    <name type="scientific">Mongoliibacter ruber</name>
    <dbReference type="NCBI Taxonomy" id="1750599"/>
    <lineage>
        <taxon>Bacteria</taxon>
        <taxon>Pseudomonadati</taxon>
        <taxon>Bacteroidota</taxon>
        <taxon>Cytophagia</taxon>
        <taxon>Cytophagales</taxon>
        <taxon>Cyclobacteriaceae</taxon>
        <taxon>Mongoliibacter</taxon>
    </lineage>
</organism>
<name>A0A2T0WTA6_9BACT</name>
<dbReference type="Gene3D" id="2.40.128.490">
    <property type="entry name" value="Uncharacterised protein PF14869, DUF4488"/>
    <property type="match status" value="2"/>
</dbReference>
<evidence type="ECO:0000313" key="1">
    <source>
        <dbReference type="EMBL" id="PRY89932.1"/>
    </source>
</evidence>
<proteinExistence type="predicted"/>
<protein>
    <recommendedName>
        <fullName evidence="3">Membrane or secreted protein</fullName>
    </recommendedName>
</protein>
<dbReference type="EMBL" id="PVTR01000002">
    <property type="protein sequence ID" value="PRY89932.1"/>
    <property type="molecule type" value="Genomic_DNA"/>
</dbReference>
<dbReference type="RefSeq" id="WP_106132600.1">
    <property type="nucleotide sequence ID" value="NZ_PVTR01000002.1"/>
</dbReference>
<reference evidence="1 2" key="1">
    <citation type="submission" date="2018-03" db="EMBL/GenBank/DDBJ databases">
        <title>Genomic Encyclopedia of Archaeal and Bacterial Type Strains, Phase II (KMG-II): from individual species to whole genera.</title>
        <authorList>
            <person name="Goeker M."/>
        </authorList>
    </citation>
    <scope>NUCLEOTIDE SEQUENCE [LARGE SCALE GENOMIC DNA]</scope>
    <source>
        <strain evidence="1 2">DSM 27929</strain>
    </source>
</reference>
<keyword evidence="2" id="KW-1185">Reference proteome</keyword>
<accession>A0A2T0WTA6</accession>
<gene>
    <name evidence="1" type="ORF">CLW00_102410</name>
</gene>
<evidence type="ECO:0008006" key="3">
    <source>
        <dbReference type="Google" id="ProtNLM"/>
    </source>
</evidence>
<sequence length="247" mass="27856">MKKILILPLLFLTAIIYAQDIEGAWKMTHKNGQLLNDQEYVKLYQDGYFAFGAKEVGTNKFLGAGGGEFSLDGEDYTETLDFYTFNPEYVGNTSNFNINMSGGQMVITAELDGQTLVEIWEKIGRGSDDLTNNWVFTGRQRDGEISRSTPGDRRTIKILSGGRFQWIAFNSATKEFMGSGGGSYIADDGNYTETIEFFSRDDSRVGDSLNFTYRVIDGEWHHSGLSSTGEPMYEIWSRYKDAYKPKN</sequence>
<dbReference type="AlphaFoldDB" id="A0A2T0WTA6"/>
<dbReference type="OrthoDB" id="706756at2"/>
<evidence type="ECO:0000313" key="2">
    <source>
        <dbReference type="Proteomes" id="UP000238157"/>
    </source>
</evidence>
<dbReference type="Proteomes" id="UP000238157">
    <property type="component" value="Unassembled WGS sequence"/>
</dbReference>